<dbReference type="InterPro" id="IPR058502">
    <property type="entry name" value="PLL-like_beta-prop"/>
</dbReference>
<dbReference type="Gene3D" id="2.120.10.70">
    <property type="entry name" value="Fucose-specific lectin"/>
    <property type="match status" value="1"/>
</dbReference>
<name>A0A6I3XPU6_9BURK</name>
<feature type="domain" description="PLL-like beta propeller" evidence="1">
    <location>
        <begin position="2"/>
        <end position="201"/>
    </location>
</feature>
<sequence>MASWQGWTQVPGGGRTIDAPGATGAVDVFVRGTDNRVHHNHFFQADHWSGWQPLDGLTAHSAPATASLNGSVYVFARGADNLIHFNRNAGHWEGWQPVPGGEQTDSAPAVAPGVLAVRRGDGAIRFNTFDGPGAWHGWRDVPDNGRTPSAPALTQFGAGFFLFVRGTDDGIHYKSLGSNRQSWGVWQRIPDGATPSAPAIANGLLVVRGTDDGLHHNNFDGASGWTGWQRVPGGLTRDAPTLAHSPGFFTLVVRGTDDGIHFNFNA</sequence>
<dbReference type="AlphaFoldDB" id="A0A6I3XPU6"/>
<organism evidence="2 3">
    <name type="scientific">Pseudoduganella dura</name>
    <dbReference type="NCBI Taxonomy" id="321982"/>
    <lineage>
        <taxon>Bacteria</taxon>
        <taxon>Pseudomonadati</taxon>
        <taxon>Pseudomonadota</taxon>
        <taxon>Betaproteobacteria</taxon>
        <taxon>Burkholderiales</taxon>
        <taxon>Oxalobacteraceae</taxon>
        <taxon>Telluria group</taxon>
        <taxon>Pseudoduganella</taxon>
    </lineage>
</organism>
<protein>
    <recommendedName>
        <fullName evidence="1">PLL-like beta propeller domain-containing protein</fullName>
    </recommendedName>
</protein>
<gene>
    <name evidence="2" type="ORF">GJV26_25675</name>
</gene>
<evidence type="ECO:0000259" key="1">
    <source>
        <dbReference type="Pfam" id="PF26607"/>
    </source>
</evidence>
<accession>A0A6I3XPU6</accession>
<dbReference type="Pfam" id="PF26607">
    <property type="entry name" value="DUF8189"/>
    <property type="match status" value="1"/>
</dbReference>
<comment type="caution">
    <text evidence="2">The sequence shown here is derived from an EMBL/GenBank/DDBJ whole genome shotgun (WGS) entry which is preliminary data.</text>
</comment>
<keyword evidence="3" id="KW-1185">Reference proteome</keyword>
<proteinExistence type="predicted"/>
<evidence type="ECO:0000313" key="2">
    <source>
        <dbReference type="EMBL" id="MUI15821.1"/>
    </source>
</evidence>
<evidence type="ECO:0000313" key="3">
    <source>
        <dbReference type="Proteomes" id="UP000431684"/>
    </source>
</evidence>
<dbReference type="EMBL" id="WNWM01000002">
    <property type="protein sequence ID" value="MUI15821.1"/>
    <property type="molecule type" value="Genomic_DNA"/>
</dbReference>
<dbReference type="SUPFAM" id="SSF89372">
    <property type="entry name" value="Fucose-specific lectin"/>
    <property type="match status" value="2"/>
</dbReference>
<reference evidence="2 3" key="1">
    <citation type="submission" date="2019-11" db="EMBL/GenBank/DDBJ databases">
        <title>Draft Genome Sequences of Six Type Strains of the Genus Massilia.</title>
        <authorList>
            <person name="Miess H."/>
            <person name="Frediansyah A."/>
            <person name="Goeker M."/>
            <person name="Gross H."/>
        </authorList>
    </citation>
    <scope>NUCLEOTIDE SEQUENCE [LARGE SCALE GENOMIC DNA]</scope>
    <source>
        <strain evidence="2 3">DSM 17513</strain>
    </source>
</reference>
<dbReference type="OrthoDB" id="6064917at2"/>
<dbReference type="RefSeq" id="WP_155711459.1">
    <property type="nucleotide sequence ID" value="NZ_BMWU01000010.1"/>
</dbReference>
<dbReference type="Proteomes" id="UP000431684">
    <property type="component" value="Unassembled WGS sequence"/>
</dbReference>